<sequence>MPNSSAFEMQQTLLKLRQIHLETERDTELSKNLERLLQHDSSGSPLPIPVRFTGNLETRGIMMVEGSGGGKTTALRKVLSEHPALMPNKNDDFLRVVSVQVPSPATMKSLGLAILAGTGVHDLSERSKAWDIWKMVKHRFGLLGTVVLWIDEAQDMFFSGQPSEIDNMLKTIKSLMQNETAVIVILSGTERLSDVTAFDPQVNRRFAKITPRDLVSGGDEQDLLGSIVSKYCEIAGLSFDAGGNVTGRLIHGSRGRFGRALETVLNAIECALFEEADELTRLHFAAAWEAQEGCAWKQNVFVIDDWRQLRLDESAAEFEFERKERQFRKLGRA</sequence>
<keyword evidence="2" id="KW-1185">Reference proteome</keyword>
<dbReference type="Pfam" id="PF05621">
    <property type="entry name" value="TniB"/>
    <property type="match status" value="1"/>
</dbReference>
<dbReference type="SUPFAM" id="SSF52540">
    <property type="entry name" value="P-loop containing nucleoside triphosphate hydrolases"/>
    <property type="match status" value="1"/>
</dbReference>
<dbReference type="Proteomes" id="UP000478892">
    <property type="component" value="Unassembled WGS sequence"/>
</dbReference>
<name>A0A6L6WLM8_9RHOB</name>
<protein>
    <submittedName>
        <fullName evidence="1">AAA family ATPase</fullName>
    </submittedName>
</protein>
<proteinExistence type="predicted"/>
<gene>
    <name evidence="1" type="ORF">GO984_21405</name>
</gene>
<organism evidence="1 2">
    <name type="scientific">Parasedimentitalea huanghaiensis</name>
    <dbReference type="NCBI Taxonomy" id="2682100"/>
    <lineage>
        <taxon>Bacteria</taxon>
        <taxon>Pseudomonadati</taxon>
        <taxon>Pseudomonadota</taxon>
        <taxon>Alphaproteobacteria</taxon>
        <taxon>Rhodobacterales</taxon>
        <taxon>Paracoccaceae</taxon>
        <taxon>Parasedimentitalea</taxon>
    </lineage>
</organism>
<dbReference type="InterPro" id="IPR008868">
    <property type="entry name" value="TniB"/>
</dbReference>
<dbReference type="RefSeq" id="WP_157024586.1">
    <property type="nucleotide sequence ID" value="NZ_WQLV01000019.1"/>
</dbReference>
<comment type="caution">
    <text evidence="1">The sequence shown here is derived from an EMBL/GenBank/DDBJ whole genome shotgun (WGS) entry which is preliminary data.</text>
</comment>
<dbReference type="EMBL" id="WQLV01000019">
    <property type="protein sequence ID" value="MVO18381.1"/>
    <property type="molecule type" value="Genomic_DNA"/>
</dbReference>
<evidence type="ECO:0000313" key="2">
    <source>
        <dbReference type="Proteomes" id="UP000478892"/>
    </source>
</evidence>
<dbReference type="AlphaFoldDB" id="A0A6L6WLM8"/>
<reference evidence="1 2" key="1">
    <citation type="submission" date="2019-12" db="EMBL/GenBank/DDBJ databases">
        <authorList>
            <person name="Zhang Y.-J."/>
        </authorList>
    </citation>
    <scope>NUCLEOTIDE SEQUENCE [LARGE SCALE GENOMIC DNA]</scope>
    <source>
        <strain evidence="1 2">CY05</strain>
    </source>
</reference>
<evidence type="ECO:0000313" key="1">
    <source>
        <dbReference type="EMBL" id="MVO18381.1"/>
    </source>
</evidence>
<dbReference type="InterPro" id="IPR027417">
    <property type="entry name" value="P-loop_NTPase"/>
</dbReference>
<dbReference type="Gene3D" id="3.40.50.300">
    <property type="entry name" value="P-loop containing nucleotide triphosphate hydrolases"/>
    <property type="match status" value="1"/>
</dbReference>
<accession>A0A6L6WLM8</accession>